<evidence type="ECO:0000313" key="1">
    <source>
        <dbReference type="EMBL" id="KAK2577101.1"/>
    </source>
</evidence>
<sequence length="80" mass="9065">MTTSTVTKLEAMDTPQSSASNEEIIIFSEIKKDLATLNTFVAQRDFVDFSQGPNSTARAPEPKRSDNWEIRTMQLKWALE</sequence>
<reference evidence="1" key="1">
    <citation type="submission" date="2021-08" db="EMBL/GenBank/DDBJ databases">
        <authorList>
            <person name="Misof B."/>
            <person name="Oliver O."/>
            <person name="Podsiadlowski L."/>
            <person name="Donath A."/>
            <person name="Peters R."/>
            <person name="Mayer C."/>
            <person name="Rust J."/>
            <person name="Gunkel S."/>
            <person name="Lesny P."/>
            <person name="Martin S."/>
            <person name="Oeyen J.P."/>
            <person name="Petersen M."/>
            <person name="Panagiotis P."/>
            <person name="Wilbrandt J."/>
            <person name="Tanja T."/>
        </authorList>
    </citation>
    <scope>NUCLEOTIDE SEQUENCE</scope>
    <source>
        <strain evidence="1">GBR_01_08_01A</strain>
        <tissue evidence="1">Thorax + abdomen</tissue>
    </source>
</reference>
<gene>
    <name evidence="1" type="ORF">KPH14_006268</name>
</gene>
<organism evidence="1 2">
    <name type="scientific">Odynerus spinipes</name>
    <dbReference type="NCBI Taxonomy" id="1348599"/>
    <lineage>
        <taxon>Eukaryota</taxon>
        <taxon>Metazoa</taxon>
        <taxon>Ecdysozoa</taxon>
        <taxon>Arthropoda</taxon>
        <taxon>Hexapoda</taxon>
        <taxon>Insecta</taxon>
        <taxon>Pterygota</taxon>
        <taxon>Neoptera</taxon>
        <taxon>Endopterygota</taxon>
        <taxon>Hymenoptera</taxon>
        <taxon>Apocrita</taxon>
        <taxon>Aculeata</taxon>
        <taxon>Vespoidea</taxon>
        <taxon>Vespidae</taxon>
        <taxon>Eumeninae</taxon>
        <taxon>Odynerus</taxon>
    </lineage>
</organism>
<comment type="caution">
    <text evidence="1">The sequence shown here is derived from an EMBL/GenBank/DDBJ whole genome shotgun (WGS) entry which is preliminary data.</text>
</comment>
<accession>A0AAD9RDN2</accession>
<name>A0AAD9RDN2_9HYME</name>
<dbReference type="Proteomes" id="UP001258017">
    <property type="component" value="Unassembled WGS sequence"/>
</dbReference>
<reference evidence="1" key="2">
    <citation type="journal article" date="2023" name="Commun. Biol.">
        <title>Intrasexual cuticular hydrocarbon dimorphism in a wasp sheds light on hydrocarbon biosynthesis genes in Hymenoptera.</title>
        <authorList>
            <person name="Moris V.C."/>
            <person name="Podsiadlowski L."/>
            <person name="Martin S."/>
            <person name="Oeyen J.P."/>
            <person name="Donath A."/>
            <person name="Petersen M."/>
            <person name="Wilbrandt J."/>
            <person name="Misof B."/>
            <person name="Liedtke D."/>
            <person name="Thamm M."/>
            <person name="Scheiner R."/>
            <person name="Schmitt T."/>
            <person name="Niehuis O."/>
        </authorList>
    </citation>
    <scope>NUCLEOTIDE SEQUENCE</scope>
    <source>
        <strain evidence="1">GBR_01_08_01A</strain>
    </source>
</reference>
<evidence type="ECO:0000313" key="2">
    <source>
        <dbReference type="Proteomes" id="UP001258017"/>
    </source>
</evidence>
<dbReference type="AlphaFoldDB" id="A0AAD9RDN2"/>
<protein>
    <submittedName>
        <fullName evidence="1">Uncharacterized protein</fullName>
    </submittedName>
</protein>
<proteinExistence type="predicted"/>
<keyword evidence="2" id="KW-1185">Reference proteome</keyword>
<dbReference type="EMBL" id="JAIFRP010004362">
    <property type="protein sequence ID" value="KAK2577101.1"/>
    <property type="molecule type" value="Genomic_DNA"/>
</dbReference>